<comment type="similarity">
    <text evidence="7">Belongs to the MurCDEF family.</text>
</comment>
<dbReference type="GO" id="GO:0005737">
    <property type="term" value="C:cytoplasm"/>
    <property type="evidence" value="ECO:0007669"/>
    <property type="project" value="UniProtKB-SubCell"/>
</dbReference>
<keyword evidence="7 8" id="KW-0961">Cell wall biogenesis/degradation</keyword>
<comment type="pathway">
    <text evidence="2 7 8">Cell wall biogenesis; peptidoglycan biosynthesis.</text>
</comment>
<dbReference type="EMBL" id="PFFQ01000066">
    <property type="protein sequence ID" value="PIW13714.1"/>
    <property type="molecule type" value="Genomic_DNA"/>
</dbReference>
<reference evidence="11 12" key="1">
    <citation type="submission" date="2017-09" db="EMBL/GenBank/DDBJ databases">
        <title>Depth-based differentiation of microbial function through sediment-hosted aquifers and enrichment of novel symbionts in the deep terrestrial subsurface.</title>
        <authorList>
            <person name="Probst A.J."/>
            <person name="Ladd B."/>
            <person name="Jarett J.K."/>
            <person name="Geller-Mcgrath D.E."/>
            <person name="Sieber C.M."/>
            <person name="Emerson J.B."/>
            <person name="Anantharaman K."/>
            <person name="Thomas B.C."/>
            <person name="Malmstrom R."/>
            <person name="Stieglmeier M."/>
            <person name="Klingl A."/>
            <person name="Woyke T."/>
            <person name="Ryan C.M."/>
            <person name="Banfield J.F."/>
        </authorList>
    </citation>
    <scope>NUCLEOTIDE SEQUENCE [LARGE SCALE GENOMIC DNA]</scope>
    <source>
        <strain evidence="11">CG17_big_fil_post_rev_8_21_14_2_50_48_46</strain>
    </source>
</reference>
<dbReference type="AlphaFoldDB" id="A0A2M7FWY1"/>
<dbReference type="PANTHER" id="PTHR43692:SF1">
    <property type="entry name" value="UDP-N-ACETYLMURAMOYLALANINE--D-GLUTAMATE LIGASE"/>
    <property type="match status" value="1"/>
</dbReference>
<dbReference type="GO" id="GO:0005524">
    <property type="term" value="F:ATP binding"/>
    <property type="evidence" value="ECO:0007669"/>
    <property type="project" value="UniProtKB-UniRule"/>
</dbReference>
<keyword evidence="3 7" id="KW-0963">Cytoplasm</keyword>
<dbReference type="UniPathway" id="UPA00219"/>
<dbReference type="GO" id="GO:0051301">
    <property type="term" value="P:cell division"/>
    <property type="evidence" value="ECO:0007669"/>
    <property type="project" value="UniProtKB-KW"/>
</dbReference>
<keyword evidence="7 8" id="KW-0133">Cell shape</keyword>
<evidence type="ECO:0000259" key="10">
    <source>
        <dbReference type="Pfam" id="PF08245"/>
    </source>
</evidence>
<dbReference type="Pfam" id="PF08245">
    <property type="entry name" value="Mur_ligase_M"/>
    <property type="match status" value="1"/>
</dbReference>
<dbReference type="InterPro" id="IPR036615">
    <property type="entry name" value="Mur_ligase_C_dom_sf"/>
</dbReference>
<sequence>MKACQASFWKNRWVVVLGAARSGIAAARFLKGLGNQVSVSDQGLIPQTLQAELDSLGIAWEEGGHSAALLSSAEAMIASPGIPLSAYPFCVAKEQGIPVISEIELAGQFLQVPVIAVTGSNGKTTSVTLIHALLEEAGFRTALGGNIGTPLISFVDQPLDWVVAELSSFQLETTYSFRPRIGILLNLYPNHLDRHESMEHYFALKCRIFQAQQAEDFALSNWDNDWCQEIPETLQKNIQWFSLHPGPDVLAWIQDGQLYRQTEQGPEAVIALRDLPLLGSHNHENYLTLLSVSALLKIPKAAVLSAIQRIQGIPHRVEKIADLQGRVFINDSKATNYLATIKALESLEPPLILLAGGRDKGGDFCPLAQVIQNRVKHVILLGEAASHFAQELHKTEYNQISMATSLQDAVQKAWELSQPGDHILLSPACASYDMFANFEKRGESFKACVASLTP</sequence>
<evidence type="ECO:0000256" key="3">
    <source>
        <dbReference type="ARBA" id="ARBA00022490"/>
    </source>
</evidence>
<feature type="domain" description="Mur ligase central" evidence="10">
    <location>
        <begin position="117"/>
        <end position="288"/>
    </location>
</feature>
<keyword evidence="7 8" id="KW-0131">Cell cycle</keyword>
<dbReference type="HAMAP" id="MF_00639">
    <property type="entry name" value="MurD"/>
    <property type="match status" value="1"/>
</dbReference>
<dbReference type="Proteomes" id="UP000231019">
    <property type="component" value="Unassembled WGS sequence"/>
</dbReference>
<dbReference type="InterPro" id="IPR004101">
    <property type="entry name" value="Mur_ligase_C"/>
</dbReference>
<dbReference type="PANTHER" id="PTHR43692">
    <property type="entry name" value="UDP-N-ACETYLMURAMOYLALANINE--D-GLUTAMATE LIGASE"/>
    <property type="match status" value="1"/>
</dbReference>
<gene>
    <name evidence="7 11" type="primary">murD</name>
    <name evidence="11" type="ORF">COW36_23880</name>
</gene>
<dbReference type="InterPro" id="IPR005762">
    <property type="entry name" value="MurD"/>
</dbReference>
<keyword evidence="6 7" id="KW-0067">ATP-binding</keyword>
<dbReference type="InterPro" id="IPR036565">
    <property type="entry name" value="Mur-like_cat_sf"/>
</dbReference>
<comment type="function">
    <text evidence="7 8">Cell wall formation. Catalyzes the addition of glutamate to the nucleotide precursor UDP-N-acetylmuramoyl-L-alanine (UMA).</text>
</comment>
<dbReference type="EC" id="6.3.2.9" evidence="7 8"/>
<dbReference type="NCBIfam" id="TIGR01087">
    <property type="entry name" value="murD"/>
    <property type="match status" value="1"/>
</dbReference>
<dbReference type="Pfam" id="PF02875">
    <property type="entry name" value="Mur_ligase_C"/>
    <property type="match status" value="1"/>
</dbReference>
<dbReference type="Gene3D" id="3.40.50.720">
    <property type="entry name" value="NAD(P)-binding Rossmann-like Domain"/>
    <property type="match status" value="1"/>
</dbReference>
<comment type="caution">
    <text evidence="11">The sequence shown here is derived from an EMBL/GenBank/DDBJ whole genome shotgun (WGS) entry which is preliminary data.</text>
</comment>
<dbReference type="GO" id="GO:0008764">
    <property type="term" value="F:UDP-N-acetylmuramoylalanine-D-glutamate ligase activity"/>
    <property type="evidence" value="ECO:0007669"/>
    <property type="project" value="UniProtKB-UniRule"/>
</dbReference>
<comment type="catalytic activity">
    <reaction evidence="7 8">
        <text>UDP-N-acetyl-alpha-D-muramoyl-L-alanine + D-glutamate + ATP = UDP-N-acetyl-alpha-D-muramoyl-L-alanyl-D-glutamate + ADP + phosphate + H(+)</text>
        <dbReference type="Rhea" id="RHEA:16429"/>
        <dbReference type="ChEBI" id="CHEBI:15378"/>
        <dbReference type="ChEBI" id="CHEBI:29986"/>
        <dbReference type="ChEBI" id="CHEBI:30616"/>
        <dbReference type="ChEBI" id="CHEBI:43474"/>
        <dbReference type="ChEBI" id="CHEBI:83898"/>
        <dbReference type="ChEBI" id="CHEBI:83900"/>
        <dbReference type="ChEBI" id="CHEBI:456216"/>
        <dbReference type="EC" id="6.3.2.9"/>
    </reaction>
</comment>
<organism evidence="11 12">
    <name type="scientific">bacterium (Candidatus Blackallbacteria) CG17_big_fil_post_rev_8_21_14_2_50_48_46</name>
    <dbReference type="NCBI Taxonomy" id="2014261"/>
    <lineage>
        <taxon>Bacteria</taxon>
        <taxon>Candidatus Blackallbacteria</taxon>
    </lineage>
</organism>
<dbReference type="SUPFAM" id="SSF53244">
    <property type="entry name" value="MurD-like peptide ligases, peptide-binding domain"/>
    <property type="match status" value="1"/>
</dbReference>
<dbReference type="Gene3D" id="3.40.1190.10">
    <property type="entry name" value="Mur-like, catalytic domain"/>
    <property type="match status" value="1"/>
</dbReference>
<evidence type="ECO:0000256" key="1">
    <source>
        <dbReference type="ARBA" id="ARBA00004496"/>
    </source>
</evidence>
<accession>A0A2M7FWY1</accession>
<evidence type="ECO:0000313" key="11">
    <source>
        <dbReference type="EMBL" id="PIW13714.1"/>
    </source>
</evidence>
<dbReference type="GO" id="GO:0071555">
    <property type="term" value="P:cell wall organization"/>
    <property type="evidence" value="ECO:0007669"/>
    <property type="project" value="UniProtKB-KW"/>
</dbReference>
<dbReference type="Gene3D" id="3.90.190.20">
    <property type="entry name" value="Mur ligase, C-terminal domain"/>
    <property type="match status" value="1"/>
</dbReference>
<keyword evidence="7 8" id="KW-0573">Peptidoglycan synthesis</keyword>
<dbReference type="SUPFAM" id="SSF51984">
    <property type="entry name" value="MurCD N-terminal domain"/>
    <property type="match status" value="1"/>
</dbReference>
<dbReference type="SUPFAM" id="SSF53623">
    <property type="entry name" value="MurD-like peptide ligases, catalytic domain"/>
    <property type="match status" value="1"/>
</dbReference>
<feature type="binding site" evidence="7">
    <location>
        <begin position="119"/>
        <end position="125"/>
    </location>
    <ligand>
        <name>ATP</name>
        <dbReference type="ChEBI" id="CHEBI:30616"/>
    </ligand>
</feature>
<proteinExistence type="inferred from homology"/>
<comment type="subcellular location">
    <subcellularLocation>
        <location evidence="1 7 8">Cytoplasm</location>
    </subcellularLocation>
</comment>
<evidence type="ECO:0000256" key="2">
    <source>
        <dbReference type="ARBA" id="ARBA00004752"/>
    </source>
</evidence>
<evidence type="ECO:0000256" key="6">
    <source>
        <dbReference type="ARBA" id="ARBA00022840"/>
    </source>
</evidence>
<feature type="domain" description="Mur ligase C-terminal" evidence="9">
    <location>
        <begin position="315"/>
        <end position="429"/>
    </location>
</feature>
<evidence type="ECO:0000256" key="8">
    <source>
        <dbReference type="RuleBase" id="RU003664"/>
    </source>
</evidence>
<dbReference type="InterPro" id="IPR013221">
    <property type="entry name" value="Mur_ligase_cen"/>
</dbReference>
<evidence type="ECO:0000259" key="9">
    <source>
        <dbReference type="Pfam" id="PF02875"/>
    </source>
</evidence>
<dbReference type="GO" id="GO:0008360">
    <property type="term" value="P:regulation of cell shape"/>
    <property type="evidence" value="ECO:0007669"/>
    <property type="project" value="UniProtKB-KW"/>
</dbReference>
<evidence type="ECO:0000256" key="5">
    <source>
        <dbReference type="ARBA" id="ARBA00022741"/>
    </source>
</evidence>
<name>A0A2M7FWY1_9BACT</name>
<evidence type="ECO:0000256" key="7">
    <source>
        <dbReference type="HAMAP-Rule" id="MF_00639"/>
    </source>
</evidence>
<keyword evidence="7 8" id="KW-0132">Cell division</keyword>
<keyword evidence="5 7" id="KW-0547">Nucleotide-binding</keyword>
<dbReference type="GO" id="GO:0009252">
    <property type="term" value="P:peptidoglycan biosynthetic process"/>
    <property type="evidence" value="ECO:0007669"/>
    <property type="project" value="UniProtKB-UniRule"/>
</dbReference>
<protein>
    <recommendedName>
        <fullName evidence="7 8">UDP-N-acetylmuramoylalanine--D-glutamate ligase</fullName>
        <ecNumber evidence="7 8">6.3.2.9</ecNumber>
    </recommendedName>
    <alternativeName>
        <fullName evidence="7">D-glutamic acid-adding enzyme</fullName>
    </alternativeName>
    <alternativeName>
        <fullName evidence="7">UDP-N-acetylmuramoyl-L-alanyl-D-glutamate synthetase</fullName>
    </alternativeName>
</protein>
<dbReference type="Pfam" id="PF21799">
    <property type="entry name" value="MurD-like_N"/>
    <property type="match status" value="1"/>
</dbReference>
<evidence type="ECO:0000313" key="12">
    <source>
        <dbReference type="Proteomes" id="UP000231019"/>
    </source>
</evidence>
<evidence type="ECO:0000256" key="4">
    <source>
        <dbReference type="ARBA" id="ARBA00022598"/>
    </source>
</evidence>
<keyword evidence="4 7" id="KW-0436">Ligase</keyword>